<feature type="non-terminal residue" evidence="1">
    <location>
        <position position="139"/>
    </location>
</feature>
<accession>A0ACA9QGR1</accession>
<dbReference type="EMBL" id="CAJVPW010043386">
    <property type="protein sequence ID" value="CAG8752050.1"/>
    <property type="molecule type" value="Genomic_DNA"/>
</dbReference>
<name>A0ACA9QGR1_9GLOM</name>
<dbReference type="Proteomes" id="UP000789366">
    <property type="component" value="Unassembled WGS sequence"/>
</dbReference>
<organism evidence="1 2">
    <name type="scientific">Cetraspora pellucida</name>
    <dbReference type="NCBI Taxonomy" id="1433469"/>
    <lineage>
        <taxon>Eukaryota</taxon>
        <taxon>Fungi</taxon>
        <taxon>Fungi incertae sedis</taxon>
        <taxon>Mucoromycota</taxon>
        <taxon>Glomeromycotina</taxon>
        <taxon>Glomeromycetes</taxon>
        <taxon>Diversisporales</taxon>
        <taxon>Gigasporaceae</taxon>
        <taxon>Cetraspora</taxon>
    </lineage>
</organism>
<keyword evidence="2" id="KW-1185">Reference proteome</keyword>
<sequence length="139" mass="14963">MVTTIRISTIWLLVIGLCLVVFARLSKGNNDFELEKGEQSSFLVRRRGGLPTGNVDDVVEGPISKSSPVVDNSKSSPKDTPIVDNPKPNHSTNPIVDDSSVDTVSDKHNSKSSPVDTVNTSIVNNQPDSKHPKSTPVDT</sequence>
<evidence type="ECO:0000313" key="1">
    <source>
        <dbReference type="EMBL" id="CAG8752050.1"/>
    </source>
</evidence>
<reference evidence="1" key="1">
    <citation type="submission" date="2021-06" db="EMBL/GenBank/DDBJ databases">
        <authorList>
            <person name="Kallberg Y."/>
            <person name="Tangrot J."/>
            <person name="Rosling A."/>
        </authorList>
    </citation>
    <scope>NUCLEOTIDE SEQUENCE</scope>
    <source>
        <strain evidence="1">28 12/20/2015</strain>
    </source>
</reference>
<gene>
    <name evidence="1" type="ORF">SPELUC_LOCUS14545</name>
</gene>
<evidence type="ECO:0000313" key="2">
    <source>
        <dbReference type="Proteomes" id="UP000789366"/>
    </source>
</evidence>
<comment type="caution">
    <text evidence="1">The sequence shown here is derived from an EMBL/GenBank/DDBJ whole genome shotgun (WGS) entry which is preliminary data.</text>
</comment>
<protein>
    <submittedName>
        <fullName evidence="1">12782_t:CDS:1</fullName>
    </submittedName>
</protein>
<proteinExistence type="predicted"/>